<dbReference type="GO" id="GO:0008233">
    <property type="term" value="F:peptidase activity"/>
    <property type="evidence" value="ECO:0007669"/>
    <property type="project" value="UniProtKB-KW"/>
</dbReference>
<dbReference type="InterPro" id="IPR014124">
    <property type="entry name" value="Pept_S26A_Sod_Ni_maturase"/>
</dbReference>
<comment type="caution">
    <text evidence="1">The sequence shown here is derived from an EMBL/GenBank/DDBJ whole genome shotgun (WGS) entry which is preliminary data.</text>
</comment>
<dbReference type="InterPro" id="IPR036286">
    <property type="entry name" value="LexA/Signal_pep-like_sf"/>
</dbReference>
<protein>
    <submittedName>
        <fullName evidence="1">Nickel-type superoxide dismutase maturation protease</fullName>
    </submittedName>
</protein>
<keyword evidence="2" id="KW-1185">Reference proteome</keyword>
<dbReference type="RefSeq" id="WP_140603375.1">
    <property type="nucleotide sequence ID" value="NZ_SAWY01000020.1"/>
</dbReference>
<dbReference type="GO" id="GO:0006508">
    <property type="term" value="P:proteolysis"/>
    <property type="evidence" value="ECO:0007669"/>
    <property type="project" value="UniProtKB-KW"/>
</dbReference>
<dbReference type="EMBL" id="SAWY01000020">
    <property type="protein sequence ID" value="TPH15221.1"/>
    <property type="molecule type" value="Genomic_DNA"/>
</dbReference>
<name>A0A502KYZ1_9GAMM</name>
<dbReference type="Proteomes" id="UP000315303">
    <property type="component" value="Unassembled WGS sequence"/>
</dbReference>
<dbReference type="OrthoDB" id="6183704at2"/>
<accession>A0A502KYZ1</accession>
<dbReference type="NCBIfam" id="TIGR02754">
    <property type="entry name" value="sod_Ni_protease"/>
    <property type="match status" value="1"/>
</dbReference>
<sequence>MLGFHFCKITGSGMTPHIPENSFVFVVPWFRLRPLKEGSILKVFHPRYGIIIRSLAKVDRNGLLWLKAWQKSNLPIEKLGPVSKEHVLGKVLIIFPPKGQSAL</sequence>
<dbReference type="CDD" id="cd06462">
    <property type="entry name" value="Peptidase_S24_S26"/>
    <property type="match status" value="1"/>
</dbReference>
<gene>
    <name evidence="1" type="primary">sodX</name>
    <name evidence="1" type="ORF">EPA86_10435</name>
</gene>
<evidence type="ECO:0000313" key="2">
    <source>
        <dbReference type="Proteomes" id="UP000315303"/>
    </source>
</evidence>
<proteinExistence type="predicted"/>
<reference evidence="1 2" key="1">
    <citation type="submission" date="2019-01" db="EMBL/GenBank/DDBJ databases">
        <title>Litorilituus lipolytica sp. nov., isolated from intertidal sand of the Yellow Sea in China.</title>
        <authorList>
            <person name="Liu A."/>
        </authorList>
    </citation>
    <scope>NUCLEOTIDE SEQUENCE [LARGE SCALE GENOMIC DNA]</scope>
    <source>
        <strain evidence="1 2">RZ04</strain>
    </source>
</reference>
<evidence type="ECO:0000313" key="1">
    <source>
        <dbReference type="EMBL" id="TPH15221.1"/>
    </source>
</evidence>
<keyword evidence="1" id="KW-0378">Hydrolase</keyword>
<dbReference type="AlphaFoldDB" id="A0A502KYZ1"/>
<keyword evidence="1" id="KW-0645">Protease</keyword>
<dbReference type="SUPFAM" id="SSF51306">
    <property type="entry name" value="LexA/Signal peptidase"/>
    <property type="match status" value="1"/>
</dbReference>
<organism evidence="1 2">
    <name type="scientific">Litorilituus lipolyticus</name>
    <dbReference type="NCBI Taxonomy" id="2491017"/>
    <lineage>
        <taxon>Bacteria</taxon>
        <taxon>Pseudomonadati</taxon>
        <taxon>Pseudomonadota</taxon>
        <taxon>Gammaproteobacteria</taxon>
        <taxon>Alteromonadales</taxon>
        <taxon>Colwelliaceae</taxon>
        <taxon>Litorilituus</taxon>
    </lineage>
</organism>